<dbReference type="InterPro" id="IPR013783">
    <property type="entry name" value="Ig-like_fold"/>
</dbReference>
<dbReference type="EMBL" id="UGTP01000001">
    <property type="protein sequence ID" value="SUC12467.1"/>
    <property type="molecule type" value="Genomic_DNA"/>
</dbReference>
<dbReference type="SUPFAM" id="SSF63825">
    <property type="entry name" value="YWTD domain"/>
    <property type="match status" value="1"/>
</dbReference>
<evidence type="ECO:0000313" key="3">
    <source>
        <dbReference type="EMBL" id="SUC12467.1"/>
    </source>
</evidence>
<accession>A0A379F1F5</accession>
<sequence length="1476" mass="162160">MKQKSTFLLGTLLSLLISLPTNAQPEPQSVLQIRSGNLLPSEFTSAKKVVSNNILSVFKAKMPKTQEKSTMQTNHKRNTQHLLVNPKQCIWGNVVTDNLLGVYSFFPTQSIDFTELAPFKKGLLNGGCGIVDDELHCIYVDDTYAAYGVLGVTHYAFNTDTWELIEQSLQPKSWNVIATETAIDPKTGEVFGEFYSANLKSLEWGVIDYRTLTRTTIAKAEHSYIALGITNDGRAFGVADDGNLYQIDRTTGVETLKGSTGINVKDEAENHFYQTGEIDPNTNEFYWAAKTANGNCTLYTVDLNDGHVTAVGSMEKATVLGMVIPMPKAAAAAPNVATDLQTQFNGASTTGYISFKAPETQFDGTTLATNKPLSYTITANNKQVATGTVLPGQVAQTSIQVEEGMNHFIIVTTNEGGKSPKAKYEKYIGNDEPLPLDYVDLKIDDTRKATVSWDKPTQGLHQGYIGNLTYNVYRFSSTDTIKVASNLTATTFTETLPETTRTGYAYGVQAVNTTQCSKITVSEYKVTGNVFDTPYFDDFRNKNDALIYTIVDGNDDGFTWRWYDDEEKGRAFRYSYSRNNAGDDWLMSPPIKLKAGKTYKISFRASNAEEEYKERLEVKMGNAPTAQAMTTNVISPIELTDPQYHEFSAQVTPQSDGDYYIGFHAISDAKKSFIYLGEMGVEPIPTTNAPAAVENMNVIANPTGALKAAITFKAPTKAIDGNQLTAIKKIELRNGTKILKTFVAPTPGAELKLIDENPTQGINNYIAIAFNENGNGTSVTRRAYIGKDLPAEPIVKAIDQGTSVKLTWEPAKGAHGGVVEPSKVDYDIYDVNQNGLGNHIAIAKNGLTEYTVEGINTKTGAQRYRKWAIAANYNGLSSEFATASIILGVPYTLPYRNSFRNATFEQQLFQTTSSNDKVLWRLTSNESSDDDGGCLFFKPRAAGTSTITTGKIDMRGTTQPKLGFSYNAKAQTPVRLEITFEKMDGTVTDPVWIHDFASDTKVGKWITEIVDLPETLTTQDYILMHVKAIAADASPNIVYLDNISISDPLQCDGAIELSAPTSVNKGQTVNLKVKVSNLGLDKIDHAAVKVSLNNKVIHQSDITKSLSLLQDFVIPISYATTILDPSEQHSIKAELTVANDMQTANNTDLANIILEKANVLPPTNLTSKTDKVGTVELLWNKPETTKETIRENFESYEAWQTDFGKWTTFDADKGYAIPLSAQVSYPHQGEQFAFINWKPDDYFRGTKDIAPHSGRKAAVAMYQQNAEGNVIGADNWLISQPLSEEEQTISFWVNNAQGNSQTTETFEVLASPTDNKPASFSKIDTYKQESAVWNEITTQLPSGTRYFAIRHTTPASQGLVFMIDDITFDASNGPAAYNIYRNDSLIVSTTSPSFTDDKLKPGTTHSYKVTAVYPDGSESEPISVTATTNIHDIVGNVNLSYDVYTVDGKLVAKGLHNLNTLPKGMYIINGKTIIIQ</sequence>
<feature type="domain" description="Cleaved adhesin" evidence="2">
    <location>
        <begin position="1249"/>
        <end position="1367"/>
    </location>
</feature>
<dbReference type="Proteomes" id="UP000254235">
    <property type="component" value="Unassembled WGS sequence"/>
</dbReference>
<dbReference type="GO" id="GO:0016787">
    <property type="term" value="F:hydrolase activity"/>
    <property type="evidence" value="ECO:0007669"/>
    <property type="project" value="UniProtKB-KW"/>
</dbReference>
<feature type="chain" id="PRO_5016705912" evidence="1">
    <location>
        <begin position="24"/>
        <end position="1476"/>
    </location>
</feature>
<protein>
    <submittedName>
        <fullName evidence="3">Lys-gingipain W83</fullName>
        <ecNumber evidence="3">3.4.22.47</ecNumber>
    </submittedName>
</protein>
<dbReference type="RefSeq" id="WP_115083263.1">
    <property type="nucleotide sequence ID" value="NZ_UGTP01000001.1"/>
</dbReference>
<keyword evidence="1" id="KW-0732">Signal</keyword>
<dbReference type="EC" id="3.4.22.47" evidence="3"/>
<dbReference type="SUPFAM" id="SSF49265">
    <property type="entry name" value="Fibronectin type III"/>
    <property type="match status" value="2"/>
</dbReference>
<dbReference type="Pfam" id="PF07675">
    <property type="entry name" value="Cleaved_Adhesin"/>
    <property type="match status" value="1"/>
</dbReference>
<keyword evidence="3" id="KW-0378">Hydrolase</keyword>
<dbReference type="OrthoDB" id="1086190at2"/>
<dbReference type="GeneID" id="78570768"/>
<evidence type="ECO:0000313" key="4">
    <source>
        <dbReference type="Proteomes" id="UP000254235"/>
    </source>
</evidence>
<feature type="signal peptide" evidence="1">
    <location>
        <begin position="1"/>
        <end position="23"/>
    </location>
</feature>
<organism evidence="3 4">
    <name type="scientific">Prevotella pallens</name>
    <dbReference type="NCBI Taxonomy" id="60133"/>
    <lineage>
        <taxon>Bacteria</taxon>
        <taxon>Pseudomonadati</taxon>
        <taxon>Bacteroidota</taxon>
        <taxon>Bacteroidia</taxon>
        <taxon>Bacteroidales</taxon>
        <taxon>Prevotellaceae</taxon>
        <taxon>Prevotella</taxon>
    </lineage>
</organism>
<reference evidence="3 4" key="1">
    <citation type="submission" date="2018-06" db="EMBL/GenBank/DDBJ databases">
        <authorList>
            <consortium name="Pathogen Informatics"/>
            <person name="Doyle S."/>
        </authorList>
    </citation>
    <scope>NUCLEOTIDE SEQUENCE [LARGE SCALE GENOMIC DNA]</scope>
    <source>
        <strain evidence="3 4">NCTC13043</strain>
    </source>
</reference>
<dbReference type="Gene3D" id="2.60.120.200">
    <property type="match status" value="2"/>
</dbReference>
<dbReference type="Gene3D" id="2.60.40.10">
    <property type="entry name" value="Immunoglobulins"/>
    <property type="match status" value="3"/>
</dbReference>
<proteinExistence type="predicted"/>
<evidence type="ECO:0000256" key="1">
    <source>
        <dbReference type="SAM" id="SignalP"/>
    </source>
</evidence>
<name>A0A379F1F5_9BACT</name>
<dbReference type="InterPro" id="IPR011628">
    <property type="entry name" value="Cleaved_adhesin"/>
</dbReference>
<evidence type="ECO:0000259" key="2">
    <source>
        <dbReference type="Pfam" id="PF07675"/>
    </source>
</evidence>
<dbReference type="NCBIfam" id="NF038128">
    <property type="entry name" value="choice_anch_J"/>
    <property type="match status" value="2"/>
</dbReference>
<gene>
    <name evidence="3" type="primary">kgp_4</name>
    <name evidence="3" type="ORF">NCTC13043_01072</name>
</gene>
<dbReference type="InterPro" id="IPR036116">
    <property type="entry name" value="FN3_sf"/>
</dbReference>